<dbReference type="Proteomes" id="UP000564644">
    <property type="component" value="Unassembled WGS sequence"/>
</dbReference>
<accession>A0A7X0SVL2</accession>
<proteinExistence type="predicted"/>
<sequence>MKAVEIRPKYDIAWPLETKHCHHGMPLSNGVLGALIWFDDERTVRLTINRADYWDHRGGTIWTEACNYANLKELLQNGDFEGARSLFPSTVLNGKEKRPTRLALGRVDLTLAAGARIEAAALHLREGEASIRCLVNGEVQTIRLTVAHEAPVLLISANAILIEEVRCRPADQFEQVKAYNGLFGIPPHRPIERPDVSGWVQELPEDPACAVLAGRSGGGVCASALANGGDAFFTAELGSRADNEDACIGTANGCNIRIAVEFGRSADEAIRAAERHLERLKPLNYGEAAADTRDHWRRLWRKAADIELPDPDIAEMYYLGIYRMLGNSMPGRIAPTLQGPWAEEYRHPPWGSDYHFNINVQECLWPACAANLPESMEPLLAMIARWKPKLAENARRFAGISDGYMLGHSVTDRGDPVGGMWTGTIDQANTSWVAQLMWQYASYTGDERYLRDEAYPFMRGALNTFRAMMEEDGDAYALLVSVSPEYGGSGPEALGRNSTFFLVNVHFLCEKLPELTERFGPDPEYAAVVRDISRRLPPYTAGPRQFQEFGRKPGLELCLWEGQPLAESHRHHSHLAGIYPFDTLDQEDPGQRELIENSYRSWVDKGMGRWAGWSMPWASILHNRLGRPDMALLTLRLLKDAFMMPGGATRHNASYDGFCQFTGGETMQAEASIAAAAAVLEMFVQCVRGTVRVFAGVAPRFRDASFSGIRTEGAFLLSGVKAGGAVRSVTVFGERDGTLRLANPFAGRTAEIRRDERETAIAEEAVIVLRLRAGETAVLTEAAGSREGTISTEGD</sequence>
<reference evidence="2 3" key="1">
    <citation type="submission" date="2020-08" db="EMBL/GenBank/DDBJ databases">
        <title>Cohnella phylogeny.</title>
        <authorList>
            <person name="Dunlap C."/>
        </authorList>
    </citation>
    <scope>NUCLEOTIDE SEQUENCE [LARGE SCALE GENOMIC DNA]</scope>
    <source>
        <strain evidence="2 3">CBP 2801</strain>
    </source>
</reference>
<evidence type="ECO:0000259" key="1">
    <source>
        <dbReference type="Pfam" id="PF22124"/>
    </source>
</evidence>
<dbReference type="Gene3D" id="1.50.10.10">
    <property type="match status" value="1"/>
</dbReference>
<dbReference type="PANTHER" id="PTHR31084">
    <property type="entry name" value="ALPHA-L-FUCOSIDASE 2"/>
    <property type="match status" value="1"/>
</dbReference>
<dbReference type="Pfam" id="PF22124">
    <property type="entry name" value="Glyco_hydro_95_cat"/>
    <property type="match status" value="1"/>
</dbReference>
<dbReference type="PANTHER" id="PTHR31084:SF0">
    <property type="entry name" value="ALPHA-L-FUCOSIDASE 2"/>
    <property type="match status" value="1"/>
</dbReference>
<dbReference type="InterPro" id="IPR012341">
    <property type="entry name" value="6hp_glycosidase-like_sf"/>
</dbReference>
<feature type="domain" description="Glycosyl hydrolase family 95 catalytic" evidence="1">
    <location>
        <begin position="284"/>
        <end position="682"/>
    </location>
</feature>
<organism evidence="2 3">
    <name type="scientific">Cohnella zeiphila</name>
    <dbReference type="NCBI Taxonomy" id="2761120"/>
    <lineage>
        <taxon>Bacteria</taxon>
        <taxon>Bacillati</taxon>
        <taxon>Bacillota</taxon>
        <taxon>Bacilli</taxon>
        <taxon>Bacillales</taxon>
        <taxon>Paenibacillaceae</taxon>
        <taxon>Cohnella</taxon>
    </lineage>
</organism>
<dbReference type="InterPro" id="IPR054363">
    <property type="entry name" value="GH95_cat"/>
</dbReference>
<dbReference type="RefSeq" id="WP_185133372.1">
    <property type="nucleotide sequence ID" value="NZ_JACJVO010000053.1"/>
</dbReference>
<dbReference type="SUPFAM" id="SSF48208">
    <property type="entry name" value="Six-hairpin glycosidases"/>
    <property type="match status" value="1"/>
</dbReference>
<gene>
    <name evidence="2" type="ORF">H7C18_32895</name>
</gene>
<name>A0A7X0SVL2_9BACL</name>
<dbReference type="GO" id="GO:0004560">
    <property type="term" value="F:alpha-L-fucosidase activity"/>
    <property type="evidence" value="ECO:0007669"/>
    <property type="project" value="TreeGrafter"/>
</dbReference>
<comment type="caution">
    <text evidence="2">The sequence shown here is derived from an EMBL/GenBank/DDBJ whole genome shotgun (WGS) entry which is preliminary data.</text>
</comment>
<dbReference type="GO" id="GO:0005975">
    <property type="term" value="P:carbohydrate metabolic process"/>
    <property type="evidence" value="ECO:0007669"/>
    <property type="project" value="InterPro"/>
</dbReference>
<evidence type="ECO:0000313" key="3">
    <source>
        <dbReference type="Proteomes" id="UP000564644"/>
    </source>
</evidence>
<dbReference type="EMBL" id="JACJVO010000053">
    <property type="protein sequence ID" value="MBB6735720.1"/>
    <property type="molecule type" value="Genomic_DNA"/>
</dbReference>
<keyword evidence="3" id="KW-1185">Reference proteome</keyword>
<dbReference type="AlphaFoldDB" id="A0A7X0SVL2"/>
<dbReference type="InterPro" id="IPR008928">
    <property type="entry name" value="6-hairpin_glycosidase_sf"/>
</dbReference>
<protein>
    <recommendedName>
        <fullName evidence="1">Glycosyl hydrolase family 95 catalytic domain-containing protein</fullName>
    </recommendedName>
</protein>
<evidence type="ECO:0000313" key="2">
    <source>
        <dbReference type="EMBL" id="MBB6735720.1"/>
    </source>
</evidence>